<feature type="domain" description="Reverse transcriptase" evidence="3">
    <location>
        <begin position="1"/>
        <end position="206"/>
    </location>
</feature>
<dbReference type="InterPro" id="IPR043502">
    <property type="entry name" value="DNA/RNA_pol_sf"/>
</dbReference>
<dbReference type="PANTHER" id="PTHR47027:SF8">
    <property type="entry name" value="RIBONUCLEASE H"/>
    <property type="match status" value="1"/>
</dbReference>
<evidence type="ECO:0000256" key="2">
    <source>
        <dbReference type="SAM" id="MobiDB-lite"/>
    </source>
</evidence>
<sequence length="393" mass="45315">MFKMDLEKAEEPEIKLPTSAGSSRKQESSRRTSISALLTMPKPLTMWITINWKILKETEIPDHLTCLLRNLYAGQEATVSTGPETTDWFQIGKGVPQGCILSPCLFNFYAEYIRRNAGLEEAQAGIKMARRNINNLRYADDTTIMVESEEELISLWMKVKEESDKVGLKLNIQKTKIMASGPITSWQIDGETVETVSDFVFWGPKITADGDCSHEIKRRLFLGRKVMTNLDSILKSRDITLSIKVRLVKAMVFPVVMYGCESWTIKKAEHGRIDAFELWCWRRLLRVPWTVRRSNQSILKEFSPEYSLEGLMLKLKLQYFGHLMRRADSLEKTLMLGKIEGRRRRGRQRMRWLDGITDSMDVSLSELRELVMDREAWRAAVHGVAKSRTRLSD</sequence>
<feature type="compositionally biased region" description="Basic and acidic residues" evidence="2">
    <location>
        <begin position="1"/>
        <end position="14"/>
    </location>
</feature>
<dbReference type="GeneTree" id="ENSGT00940000162286"/>
<reference evidence="4 5" key="1">
    <citation type="submission" date="2018-11" db="EMBL/GenBank/DDBJ databases">
        <title>Haplotype-resolved cattle genomes.</title>
        <authorList>
            <person name="Low W.Y."/>
            <person name="Tearle R."/>
            <person name="Bickhart D.M."/>
            <person name="Rosen B.D."/>
            <person name="Koren S."/>
            <person name="Rhie A."/>
            <person name="Hiendleder S."/>
            <person name="Phillippy A.M."/>
            <person name="Smith T.P.L."/>
            <person name="Williams J.L."/>
        </authorList>
    </citation>
    <scope>NUCLEOTIDE SEQUENCE [LARGE SCALE GENOMIC DNA]</scope>
</reference>
<organism evidence="4 5">
    <name type="scientific">Bos indicus x Bos taurus</name>
    <name type="common">Hybrid cattle</name>
    <dbReference type="NCBI Taxonomy" id="30522"/>
    <lineage>
        <taxon>Eukaryota</taxon>
        <taxon>Metazoa</taxon>
        <taxon>Chordata</taxon>
        <taxon>Craniata</taxon>
        <taxon>Vertebrata</taxon>
        <taxon>Euteleostomi</taxon>
        <taxon>Mammalia</taxon>
        <taxon>Eutheria</taxon>
        <taxon>Laurasiatheria</taxon>
        <taxon>Artiodactyla</taxon>
        <taxon>Ruminantia</taxon>
        <taxon>Pecora</taxon>
        <taxon>Bovidae</taxon>
        <taxon>Bovinae</taxon>
        <taxon>Bos</taxon>
    </lineage>
</organism>
<evidence type="ECO:0000313" key="4">
    <source>
        <dbReference type="Ensembl" id="ENSBIXP00005015357.1"/>
    </source>
</evidence>
<evidence type="ECO:0000259" key="3">
    <source>
        <dbReference type="PROSITE" id="PS50878"/>
    </source>
</evidence>
<name>A0A4W2GEP1_BOBOX</name>
<proteinExistence type="predicted"/>
<dbReference type="SUPFAM" id="SSF56672">
    <property type="entry name" value="DNA/RNA polymerases"/>
    <property type="match status" value="1"/>
</dbReference>
<accession>A0A4W2GEP1</accession>
<dbReference type="InterPro" id="IPR000477">
    <property type="entry name" value="RT_dom"/>
</dbReference>
<reference evidence="4" key="2">
    <citation type="submission" date="2025-08" db="UniProtKB">
        <authorList>
            <consortium name="Ensembl"/>
        </authorList>
    </citation>
    <scope>IDENTIFICATION</scope>
</reference>
<dbReference type="Proteomes" id="UP000429181">
    <property type="component" value="Chromosome 6"/>
</dbReference>
<dbReference type="PROSITE" id="PS50878">
    <property type="entry name" value="RT_POL"/>
    <property type="match status" value="1"/>
</dbReference>
<dbReference type="PANTHER" id="PTHR47027">
    <property type="entry name" value="REVERSE TRANSCRIPTASE DOMAIN-CONTAINING PROTEIN"/>
    <property type="match status" value="1"/>
</dbReference>
<feature type="region of interest" description="Disordered" evidence="2">
    <location>
        <begin position="1"/>
        <end position="28"/>
    </location>
</feature>
<dbReference type="Pfam" id="PF00078">
    <property type="entry name" value="RVT_1"/>
    <property type="match status" value="1"/>
</dbReference>
<evidence type="ECO:0000256" key="1">
    <source>
        <dbReference type="ARBA" id="ARBA00012493"/>
    </source>
</evidence>
<evidence type="ECO:0000313" key="5">
    <source>
        <dbReference type="Proteomes" id="UP000429181"/>
    </source>
</evidence>
<dbReference type="Ensembl" id="ENSBIXT00005026183.1">
    <property type="protein sequence ID" value="ENSBIXP00005015357.1"/>
    <property type="gene ID" value="ENSBIXG00005019178.1"/>
</dbReference>
<dbReference type="GO" id="GO:0003964">
    <property type="term" value="F:RNA-directed DNA polymerase activity"/>
    <property type="evidence" value="ECO:0007669"/>
    <property type="project" value="UniProtKB-EC"/>
</dbReference>
<protein>
    <recommendedName>
        <fullName evidence="1">RNA-directed DNA polymerase</fullName>
        <ecNumber evidence="1">2.7.7.49</ecNumber>
    </recommendedName>
</protein>
<dbReference type="AlphaFoldDB" id="A0A4W2GEP1"/>
<dbReference type="EC" id="2.7.7.49" evidence="1"/>